<feature type="domain" description="PAS" evidence="16">
    <location>
        <begin position="464"/>
        <end position="500"/>
    </location>
</feature>
<dbReference type="Pfam" id="PF13426">
    <property type="entry name" value="PAS_9"/>
    <property type="match status" value="1"/>
</dbReference>
<keyword evidence="13" id="KW-0804">Transcription</keyword>
<keyword evidence="4" id="KW-0288">FMN</keyword>
<keyword evidence="6" id="KW-0677">Repeat</keyword>
<dbReference type="PROSITE" id="PS50112">
    <property type="entry name" value="PAS"/>
    <property type="match status" value="2"/>
</dbReference>
<dbReference type="GO" id="GO:0003677">
    <property type="term" value="F:DNA binding"/>
    <property type="evidence" value="ECO:0007669"/>
    <property type="project" value="UniProtKB-KW"/>
</dbReference>
<keyword evidence="1" id="KW-0600">Photoreceptor protein</keyword>
<dbReference type="InterPro" id="IPR035965">
    <property type="entry name" value="PAS-like_dom_sf"/>
</dbReference>
<feature type="region of interest" description="Disordered" evidence="15">
    <location>
        <begin position="1"/>
        <end position="52"/>
    </location>
</feature>
<dbReference type="JaponicusDB" id="SJAG_02860">
    <property type="gene designation" value="wcs1"/>
</dbReference>
<dbReference type="RefSeq" id="XP_002174048.1">
    <property type="nucleotide sequence ID" value="XM_002174012.1"/>
</dbReference>
<evidence type="ECO:0000313" key="17">
    <source>
        <dbReference type="EMBL" id="EEB07755.1"/>
    </source>
</evidence>
<feature type="compositionally biased region" description="Polar residues" evidence="15">
    <location>
        <begin position="29"/>
        <end position="52"/>
    </location>
</feature>
<keyword evidence="3" id="KW-0285">Flavoprotein</keyword>
<dbReference type="GO" id="GO:0008270">
    <property type="term" value="F:zinc ion binding"/>
    <property type="evidence" value="ECO:0007669"/>
    <property type="project" value="UniProtKB-KW"/>
</dbReference>
<keyword evidence="11" id="KW-0238">DNA-binding</keyword>
<dbReference type="GO" id="GO:0009882">
    <property type="term" value="F:blue light photoreceptor activity"/>
    <property type="evidence" value="ECO:0000315"/>
    <property type="project" value="JaponicusDB"/>
</dbReference>
<dbReference type="FunFam" id="3.30.450.20:FF:000064">
    <property type="entry name" value="Vivid PAS protein VVD"/>
    <property type="match status" value="1"/>
</dbReference>
<gene>
    <name evidence="18" type="primary">wcs1</name>
    <name evidence="17" type="ORF">SJAG_02860</name>
</gene>
<dbReference type="GO" id="GO:0071483">
    <property type="term" value="P:cellular response to blue light"/>
    <property type="evidence" value="ECO:0000269"/>
    <property type="project" value="JaponicusDB"/>
</dbReference>
<evidence type="ECO:0000256" key="11">
    <source>
        <dbReference type="ARBA" id="ARBA00023125"/>
    </source>
</evidence>
<evidence type="ECO:0000256" key="12">
    <source>
        <dbReference type="ARBA" id="ARBA00023159"/>
    </source>
</evidence>
<dbReference type="STRING" id="402676.B6K1D4"/>
<name>B6K1D4_SCHJY</name>
<evidence type="ECO:0000259" key="16">
    <source>
        <dbReference type="PROSITE" id="PS50112"/>
    </source>
</evidence>
<evidence type="ECO:0000256" key="15">
    <source>
        <dbReference type="SAM" id="MobiDB-lite"/>
    </source>
</evidence>
<keyword evidence="10" id="KW-0805">Transcription regulation</keyword>
<proteinExistence type="predicted"/>
<protein>
    <submittedName>
        <fullName evidence="17">PAS family protein</fullName>
    </submittedName>
</protein>
<keyword evidence="5" id="KW-0479">Metal-binding</keyword>
<keyword evidence="8" id="KW-0862">Zinc</keyword>
<dbReference type="EMBL" id="KE651166">
    <property type="protein sequence ID" value="EEB07755.1"/>
    <property type="molecule type" value="Genomic_DNA"/>
</dbReference>
<sequence>MANGSGSMPLSASSACVDDGEQDEFPARTMTSSSSYVDTMDQSSTLRTQTDQTSGTALDYYMLPLAPYVSAPAAFPRRVSQNPSQMLSLDEFETTSPSAVPINSFSASRDSYSSTDLNGMFANSVPTELYRNPSSYQLNGSSSVRSPLLPDPSLSSFTSKNAVHHPTSFLPHYPKANVSADQGKAAYEENPEPRKRAYSIAAPLSDYGTTEVSNAPWNASRGDIAKSLKTQEQPRQNEGPPAPFSIPLPINCIYSTTGLDVVGLLARVASRPNPVIQLGPVDLSCSFLVSDPRQPDCPIIYASSNFETLTGYTQQEIVGRNCRFLQSPDGKLSEGEQRRFTDHCAVYYMKKCVLEEKECQVSLVNFKKNRQPFMNLVTLIPVCWDSDEISFIIGFQIDMVATPSEIMKRIKSGSYSTYYQMTAAPKPALRDTSPVRRGLEAYPDTHSKHKLSAAELEFWNDAWVKNSSDFIYVISLKGIFLYVSSVSKSLLGKDPEELLDIVPLLREIKTVTTGETVNYIFRVMMRGGSYCWIESKGQMHIMQGKSRKCIILVGRQRAFYDLAVNTIMKNTVITENEFWIRISMTGIILYSTPDVVQFAGYGATELVGKSLMSVCSFPPADIILKALKTALAKVVTLRICLHSKTDELLYAKAVFFRASSTNDSKLPCMLVQLYTIPAFDIGEEYASDMLLNSDSPVSGLPDAMMDTFLYEQYSDGDLNKNFFSELDHSHSSSWQYEFNRLRYETSRLEDVLSGLYAERSLQVRS</sequence>
<dbReference type="SUPFAM" id="SSF55785">
    <property type="entry name" value="PYP-like sensor domain (PAS domain)"/>
    <property type="match status" value="3"/>
</dbReference>
<evidence type="ECO:0000313" key="19">
    <source>
        <dbReference type="Proteomes" id="UP000001744"/>
    </source>
</evidence>
<keyword evidence="7" id="KW-0863">Zinc-finger</keyword>
<dbReference type="SMART" id="SM00091">
    <property type="entry name" value="PAS"/>
    <property type="match status" value="3"/>
</dbReference>
<evidence type="ECO:0000256" key="14">
    <source>
        <dbReference type="ARBA" id="ARBA00023170"/>
    </source>
</evidence>
<dbReference type="HOGENOM" id="CLU_364916_0_0_1"/>
<feature type="domain" description="PAS" evidence="16">
    <location>
        <begin position="299"/>
        <end position="321"/>
    </location>
</feature>
<dbReference type="InterPro" id="IPR000014">
    <property type="entry name" value="PAS"/>
</dbReference>
<evidence type="ECO:0000256" key="13">
    <source>
        <dbReference type="ARBA" id="ARBA00023163"/>
    </source>
</evidence>
<dbReference type="Proteomes" id="UP000001744">
    <property type="component" value="Unassembled WGS sequence"/>
</dbReference>
<evidence type="ECO:0000256" key="8">
    <source>
        <dbReference type="ARBA" id="ARBA00022833"/>
    </source>
</evidence>
<dbReference type="OrthoDB" id="447251at2759"/>
<evidence type="ECO:0000313" key="18">
    <source>
        <dbReference type="JaponicusDB" id="SJAG_02860"/>
    </source>
</evidence>
<evidence type="ECO:0000256" key="5">
    <source>
        <dbReference type="ARBA" id="ARBA00022723"/>
    </source>
</evidence>
<evidence type="ECO:0000256" key="6">
    <source>
        <dbReference type="ARBA" id="ARBA00022737"/>
    </source>
</evidence>
<dbReference type="GeneID" id="7048543"/>
<dbReference type="PANTHER" id="PTHR47429">
    <property type="entry name" value="PROTEIN TWIN LOV 1"/>
    <property type="match status" value="1"/>
</dbReference>
<keyword evidence="19" id="KW-1185">Reference proteome</keyword>
<evidence type="ECO:0000256" key="2">
    <source>
        <dbReference type="ARBA" id="ARBA00022606"/>
    </source>
</evidence>
<dbReference type="PANTHER" id="PTHR47429:SF7">
    <property type="entry name" value="GATA-FACTOR"/>
    <property type="match status" value="1"/>
</dbReference>
<dbReference type="AlphaFoldDB" id="B6K1D4"/>
<accession>B6K1D4</accession>
<dbReference type="eggNOG" id="ENOG502QU3S">
    <property type="taxonomic scope" value="Eukaryota"/>
</dbReference>
<evidence type="ECO:0000256" key="10">
    <source>
        <dbReference type="ARBA" id="ARBA00023015"/>
    </source>
</evidence>
<evidence type="ECO:0000256" key="7">
    <source>
        <dbReference type="ARBA" id="ARBA00022771"/>
    </source>
</evidence>
<reference evidence="17 19" key="1">
    <citation type="journal article" date="2011" name="Science">
        <title>Comparative functional genomics of the fission yeasts.</title>
        <authorList>
            <person name="Rhind N."/>
            <person name="Chen Z."/>
            <person name="Yassour M."/>
            <person name="Thompson D.A."/>
            <person name="Haas B.J."/>
            <person name="Habib N."/>
            <person name="Wapinski I."/>
            <person name="Roy S."/>
            <person name="Lin M.F."/>
            <person name="Heiman D.I."/>
            <person name="Young S.K."/>
            <person name="Furuya K."/>
            <person name="Guo Y."/>
            <person name="Pidoux A."/>
            <person name="Chen H.M."/>
            <person name="Robbertse B."/>
            <person name="Goldberg J.M."/>
            <person name="Aoki K."/>
            <person name="Bayne E.H."/>
            <person name="Berlin A.M."/>
            <person name="Desjardins C.A."/>
            <person name="Dobbs E."/>
            <person name="Dukaj L."/>
            <person name="Fan L."/>
            <person name="FitzGerald M.G."/>
            <person name="French C."/>
            <person name="Gujja S."/>
            <person name="Hansen K."/>
            <person name="Keifenheim D."/>
            <person name="Levin J.Z."/>
            <person name="Mosher R.A."/>
            <person name="Mueller C.A."/>
            <person name="Pfiffner J."/>
            <person name="Priest M."/>
            <person name="Russ C."/>
            <person name="Smialowska A."/>
            <person name="Swoboda P."/>
            <person name="Sykes S.M."/>
            <person name="Vaughn M."/>
            <person name="Vengrova S."/>
            <person name="Yoder R."/>
            <person name="Zeng Q."/>
            <person name="Allshire R."/>
            <person name="Baulcombe D."/>
            <person name="Birren B.W."/>
            <person name="Brown W."/>
            <person name="Ekwall K."/>
            <person name="Kellis M."/>
            <person name="Leatherwood J."/>
            <person name="Levin H."/>
            <person name="Margalit H."/>
            <person name="Martienssen R."/>
            <person name="Nieduszynski C.A."/>
            <person name="Spatafora J.W."/>
            <person name="Friedman N."/>
            <person name="Dalgaard J.Z."/>
            <person name="Baumann P."/>
            <person name="Niki H."/>
            <person name="Regev A."/>
            <person name="Nusbaum C."/>
        </authorList>
    </citation>
    <scope>NUCLEOTIDE SEQUENCE [LARGE SCALE GENOMIC DNA]</scope>
    <source>
        <strain evidence="19">yFS275 / FY16936</strain>
    </source>
</reference>
<dbReference type="VEuPathDB" id="FungiDB:SJAG_02860"/>
<keyword evidence="2" id="KW-0716">Sensory transduction</keyword>
<organism evidence="17 19">
    <name type="scientific">Schizosaccharomyces japonicus (strain yFS275 / FY16936)</name>
    <name type="common">Fission yeast</name>
    <dbReference type="NCBI Taxonomy" id="402676"/>
    <lineage>
        <taxon>Eukaryota</taxon>
        <taxon>Fungi</taxon>
        <taxon>Dikarya</taxon>
        <taxon>Ascomycota</taxon>
        <taxon>Taphrinomycotina</taxon>
        <taxon>Schizosaccharomycetes</taxon>
        <taxon>Schizosaccharomycetales</taxon>
        <taxon>Schizosaccharomycetaceae</taxon>
        <taxon>Schizosaccharomyces</taxon>
    </lineage>
</organism>
<feature type="compositionally biased region" description="Polar residues" evidence="15">
    <location>
        <begin position="1"/>
        <end position="14"/>
    </location>
</feature>
<dbReference type="Gene3D" id="3.30.450.20">
    <property type="entry name" value="PAS domain"/>
    <property type="match status" value="2"/>
</dbReference>
<keyword evidence="9" id="KW-0157">Chromophore</keyword>
<evidence type="ECO:0000256" key="4">
    <source>
        <dbReference type="ARBA" id="ARBA00022643"/>
    </source>
</evidence>
<evidence type="ECO:0000256" key="1">
    <source>
        <dbReference type="ARBA" id="ARBA00022543"/>
    </source>
</evidence>
<dbReference type="CDD" id="cd00130">
    <property type="entry name" value="PAS"/>
    <property type="match status" value="3"/>
</dbReference>
<dbReference type="GO" id="GO:0005634">
    <property type="term" value="C:nucleus"/>
    <property type="evidence" value="ECO:0000318"/>
    <property type="project" value="GO_Central"/>
</dbReference>
<keyword evidence="12" id="KW-0010">Activator</keyword>
<keyword evidence="14" id="KW-0675">Receptor</keyword>
<evidence type="ECO:0000256" key="3">
    <source>
        <dbReference type="ARBA" id="ARBA00022630"/>
    </source>
</evidence>
<evidence type="ECO:0000256" key="9">
    <source>
        <dbReference type="ARBA" id="ARBA00022991"/>
    </source>
</evidence>